<dbReference type="GO" id="GO:0008171">
    <property type="term" value="F:O-methyltransferase activity"/>
    <property type="evidence" value="ECO:0007669"/>
    <property type="project" value="UniProtKB-UniRule"/>
</dbReference>
<evidence type="ECO:0000256" key="4">
    <source>
        <dbReference type="ARBA" id="ARBA00022691"/>
    </source>
</evidence>
<protein>
    <recommendedName>
        <fullName evidence="6">RNA methyltransferase</fullName>
        <ecNumber evidence="6">2.1.1.-</ecNumber>
    </recommendedName>
</protein>
<dbReference type="PANTHER" id="PTHR12315">
    <property type="entry name" value="BICOID-INTERACTING PROTEIN RELATED"/>
    <property type="match status" value="1"/>
</dbReference>
<feature type="domain" description="Bin3-type SAM" evidence="8">
    <location>
        <begin position="371"/>
        <end position="548"/>
    </location>
</feature>
<keyword evidence="4 5" id="KW-0949">S-adenosyl-L-methionine</keyword>
<dbReference type="EC" id="2.1.1.-" evidence="6"/>
<dbReference type="Gene3D" id="3.40.50.150">
    <property type="entry name" value="Vaccinia Virus protein VP39"/>
    <property type="match status" value="1"/>
</dbReference>
<dbReference type="CDD" id="cd02440">
    <property type="entry name" value="AdoMet_MTases"/>
    <property type="match status" value="1"/>
</dbReference>
<feature type="compositionally biased region" description="Basic residues" evidence="7">
    <location>
        <begin position="159"/>
        <end position="172"/>
    </location>
</feature>
<dbReference type="GO" id="GO:0040031">
    <property type="term" value="P:snRNA modification"/>
    <property type="evidence" value="ECO:0007669"/>
    <property type="project" value="TreeGrafter"/>
</dbReference>
<name>A0A5N5STJ7_9CRUS</name>
<evidence type="ECO:0000256" key="3">
    <source>
        <dbReference type="ARBA" id="ARBA00022679"/>
    </source>
</evidence>
<dbReference type="GO" id="GO:0008173">
    <property type="term" value="F:RNA methyltransferase activity"/>
    <property type="evidence" value="ECO:0007669"/>
    <property type="project" value="UniProtKB-UniRule"/>
</dbReference>
<dbReference type="OrthoDB" id="10017101at2759"/>
<proteinExistence type="inferred from homology"/>
<keyword evidence="10" id="KW-1185">Reference proteome</keyword>
<organism evidence="9 10">
    <name type="scientific">Armadillidium nasatum</name>
    <dbReference type="NCBI Taxonomy" id="96803"/>
    <lineage>
        <taxon>Eukaryota</taxon>
        <taxon>Metazoa</taxon>
        <taxon>Ecdysozoa</taxon>
        <taxon>Arthropoda</taxon>
        <taxon>Crustacea</taxon>
        <taxon>Multicrustacea</taxon>
        <taxon>Malacostraca</taxon>
        <taxon>Eumalacostraca</taxon>
        <taxon>Peracarida</taxon>
        <taxon>Isopoda</taxon>
        <taxon>Oniscidea</taxon>
        <taxon>Crinocheta</taxon>
        <taxon>Armadillidiidae</taxon>
        <taxon>Armadillidium</taxon>
    </lineage>
</organism>
<keyword evidence="3 6" id="KW-0808">Transferase</keyword>
<sequence>MSSPVRLQRPSNLALEATKPKSRVTFKEESIVSQTRSTSNNNPSPRKLKNDGPDCRTKRKRTSSCSFSWDHFNNKRRKPGGAIVLPTKFLLGGNITDPLNLEALDKEEIENKPSEEPNSGNCRRGSTVRVIIPPNINDPLNLDACSEDGEEQLADAISRQRRRRKTKKRKRRNSEPGGFNTVADIQRRRLCISLDDSETPRKRLELETPPIVASIKDIIESAKKTTTGSVDDAKNLSSNSQSVDAPVVTQVHPSTLTKDKNNSSAEKDFKKDSPITSTSQGSAPSANSRHIQLKRQRSKTENKIVSPVVPQPGVERKRHFSYTRYPSSDKGSNPSQSHLNPPKRFNQKNQRFQYGNYNQYYGYRNAGHKADPRLKCLDKEWFRGKEVLDIGCNIGHITLTVARDFSPRRIVGIDIDKKLVNIAQKNVYHYVTRMREEEDEYPASMKMLYGPLKPPLNEGGERKFPHNVKFYQSNYVLENDALLDIVAPEFDVILCLSVTKWVHLNWGDSGLKRFFKRIFRNLKPGGLFILEPQSWRSYTKKRKLTVGS</sequence>
<dbReference type="GO" id="GO:0017069">
    <property type="term" value="F:snRNA binding"/>
    <property type="evidence" value="ECO:0007669"/>
    <property type="project" value="TreeGrafter"/>
</dbReference>
<dbReference type="FunFam" id="3.40.50.150:FF:000083">
    <property type="entry name" value="7SK snRNA methylphosphate capping enzyme"/>
    <property type="match status" value="1"/>
</dbReference>
<gene>
    <name evidence="9" type="primary">mepce</name>
    <name evidence="9" type="ORF">Anas_11648</name>
</gene>
<feature type="region of interest" description="Disordered" evidence="7">
    <location>
        <begin position="157"/>
        <end position="182"/>
    </location>
</feature>
<dbReference type="Proteomes" id="UP000326759">
    <property type="component" value="Unassembled WGS sequence"/>
</dbReference>
<dbReference type="AlphaFoldDB" id="A0A5N5STJ7"/>
<dbReference type="InterPro" id="IPR029063">
    <property type="entry name" value="SAM-dependent_MTases_sf"/>
</dbReference>
<dbReference type="GO" id="GO:0032259">
    <property type="term" value="P:methylation"/>
    <property type="evidence" value="ECO:0007669"/>
    <property type="project" value="UniProtKB-KW"/>
</dbReference>
<dbReference type="SUPFAM" id="SSF53335">
    <property type="entry name" value="S-adenosyl-L-methionine-dependent methyltransferases"/>
    <property type="match status" value="1"/>
</dbReference>
<evidence type="ECO:0000256" key="5">
    <source>
        <dbReference type="PROSITE-ProRule" id="PRU00848"/>
    </source>
</evidence>
<evidence type="ECO:0000313" key="9">
    <source>
        <dbReference type="EMBL" id="KAB7497546.1"/>
    </source>
</evidence>
<dbReference type="InterPro" id="IPR039772">
    <property type="entry name" value="Bin3-like"/>
</dbReference>
<evidence type="ECO:0000256" key="6">
    <source>
        <dbReference type="RuleBase" id="RU367087"/>
    </source>
</evidence>
<dbReference type="PROSITE" id="PS51515">
    <property type="entry name" value="BIN3_SAM"/>
    <property type="match status" value="1"/>
</dbReference>
<feature type="compositionally biased region" description="Polar residues" evidence="7">
    <location>
        <begin position="274"/>
        <end position="290"/>
    </location>
</feature>
<dbReference type="InterPro" id="IPR010675">
    <property type="entry name" value="Bin3_C"/>
</dbReference>
<evidence type="ECO:0000313" key="10">
    <source>
        <dbReference type="Proteomes" id="UP000326759"/>
    </source>
</evidence>
<feature type="compositionally biased region" description="Polar residues" evidence="7">
    <location>
        <begin position="1"/>
        <end position="11"/>
    </location>
</feature>
<feature type="region of interest" description="Disordered" evidence="7">
    <location>
        <begin position="1"/>
        <end position="60"/>
    </location>
</feature>
<feature type="compositionally biased region" description="Basic and acidic residues" evidence="7">
    <location>
        <begin position="257"/>
        <end position="273"/>
    </location>
</feature>
<evidence type="ECO:0000259" key="8">
    <source>
        <dbReference type="PROSITE" id="PS51515"/>
    </source>
</evidence>
<feature type="compositionally biased region" description="Polar residues" evidence="7">
    <location>
        <begin position="324"/>
        <end position="339"/>
    </location>
</feature>
<comment type="similarity">
    <text evidence="1 6">Belongs to the methyltransferase superfamily.</text>
</comment>
<dbReference type="Pfam" id="PF06859">
    <property type="entry name" value="Bin3"/>
    <property type="match status" value="1"/>
</dbReference>
<evidence type="ECO:0000256" key="1">
    <source>
        <dbReference type="ARBA" id="ARBA00008361"/>
    </source>
</evidence>
<dbReference type="EMBL" id="SEYY01020150">
    <property type="protein sequence ID" value="KAB7497546.1"/>
    <property type="molecule type" value="Genomic_DNA"/>
</dbReference>
<accession>A0A5N5STJ7</accession>
<reference evidence="9 10" key="1">
    <citation type="journal article" date="2019" name="PLoS Biol.">
        <title>Sex chromosomes control vertical transmission of feminizing Wolbachia symbionts in an isopod.</title>
        <authorList>
            <person name="Becking T."/>
            <person name="Chebbi M.A."/>
            <person name="Giraud I."/>
            <person name="Moumen B."/>
            <person name="Laverre T."/>
            <person name="Caubet Y."/>
            <person name="Peccoud J."/>
            <person name="Gilbert C."/>
            <person name="Cordaux R."/>
        </authorList>
    </citation>
    <scope>NUCLEOTIDE SEQUENCE [LARGE SCALE GENOMIC DNA]</scope>
    <source>
        <strain evidence="9">ANa2</strain>
        <tissue evidence="9">Whole body excluding digestive tract and cuticle</tissue>
    </source>
</reference>
<feature type="compositionally biased region" description="Polar residues" evidence="7">
    <location>
        <begin position="31"/>
        <end position="44"/>
    </location>
</feature>
<evidence type="ECO:0000256" key="2">
    <source>
        <dbReference type="ARBA" id="ARBA00022603"/>
    </source>
</evidence>
<dbReference type="PANTHER" id="PTHR12315:SF0">
    <property type="entry name" value="7SK SNRNA METHYLPHOSPHATE CAPPING ENZYME"/>
    <property type="match status" value="1"/>
</dbReference>
<feature type="compositionally biased region" description="Polar residues" evidence="7">
    <location>
        <begin position="225"/>
        <end position="243"/>
    </location>
</feature>
<dbReference type="InterPro" id="IPR024160">
    <property type="entry name" value="BIN3_SAM-bd_dom"/>
</dbReference>
<keyword evidence="2 6" id="KW-0489">Methyltransferase</keyword>
<evidence type="ECO:0000256" key="7">
    <source>
        <dbReference type="SAM" id="MobiDB-lite"/>
    </source>
</evidence>
<feature type="region of interest" description="Disordered" evidence="7">
    <location>
        <begin position="225"/>
        <end position="349"/>
    </location>
</feature>
<comment type="caution">
    <text evidence="9">The sequence shown here is derived from an EMBL/GenBank/DDBJ whole genome shotgun (WGS) entry which is preliminary data.</text>
</comment>